<protein>
    <submittedName>
        <fullName evidence="1">Uncharacterized protein</fullName>
    </submittedName>
</protein>
<gene>
    <name evidence="1" type="ORF">C7B43_19110</name>
</gene>
<accession>A0A2T2WQA1</accession>
<proteinExistence type="predicted"/>
<comment type="caution">
    <text evidence="1">The sequence shown here is derived from an EMBL/GenBank/DDBJ whole genome shotgun (WGS) entry which is preliminary data.</text>
</comment>
<name>A0A2T2WQA1_9FIRM</name>
<dbReference type="AlphaFoldDB" id="A0A2T2WQA1"/>
<evidence type="ECO:0000313" key="1">
    <source>
        <dbReference type="EMBL" id="PSR24418.1"/>
    </source>
</evidence>
<sequence length="140" mass="15850">MRLRRAMVIGTVVLGAVVFTAVWTGIQSGRWQVVHHQGESITIPPSWHRDGGAGAYVETSSRWGLWFLPSFTAKNVPAKARMLPNVGRNLREWQVQNGRQFIYYGVWSLADHTRSIKICVPRTQVNLALAILGSWRPRSR</sequence>
<evidence type="ECO:0000313" key="2">
    <source>
        <dbReference type="Proteomes" id="UP000242699"/>
    </source>
</evidence>
<dbReference type="EMBL" id="PXYT01000079">
    <property type="protein sequence ID" value="PSR24418.1"/>
    <property type="molecule type" value="Genomic_DNA"/>
</dbReference>
<organism evidence="1 2">
    <name type="scientific">Sulfobacillus benefaciens</name>
    <dbReference type="NCBI Taxonomy" id="453960"/>
    <lineage>
        <taxon>Bacteria</taxon>
        <taxon>Bacillati</taxon>
        <taxon>Bacillota</taxon>
        <taxon>Clostridia</taxon>
        <taxon>Eubacteriales</taxon>
        <taxon>Clostridiales Family XVII. Incertae Sedis</taxon>
        <taxon>Sulfobacillus</taxon>
    </lineage>
</organism>
<dbReference type="Proteomes" id="UP000242699">
    <property type="component" value="Unassembled WGS sequence"/>
</dbReference>
<reference evidence="1 2" key="1">
    <citation type="journal article" date="2014" name="BMC Genomics">
        <title>Comparison of environmental and isolate Sulfobacillus genomes reveals diverse carbon, sulfur, nitrogen, and hydrogen metabolisms.</title>
        <authorList>
            <person name="Justice N.B."/>
            <person name="Norman A."/>
            <person name="Brown C.T."/>
            <person name="Singh A."/>
            <person name="Thomas B.C."/>
            <person name="Banfield J.F."/>
        </authorList>
    </citation>
    <scope>NUCLEOTIDE SEQUENCE [LARGE SCALE GENOMIC DNA]</scope>
    <source>
        <strain evidence="1">AMDSBA1</strain>
    </source>
</reference>